<dbReference type="InterPro" id="IPR019270">
    <property type="entry name" value="DUF2283"/>
</dbReference>
<comment type="caution">
    <text evidence="1">The sequence shown here is derived from an EMBL/GenBank/DDBJ whole genome shotgun (WGS) entry which is preliminary data.</text>
</comment>
<organism evidence="1 2">
    <name type="scientific">Shinella lacus</name>
    <dbReference type="NCBI Taxonomy" id="2654216"/>
    <lineage>
        <taxon>Bacteria</taxon>
        <taxon>Pseudomonadati</taxon>
        <taxon>Pseudomonadota</taxon>
        <taxon>Alphaproteobacteria</taxon>
        <taxon>Hyphomicrobiales</taxon>
        <taxon>Rhizobiaceae</taxon>
        <taxon>Shinella</taxon>
    </lineage>
</organism>
<reference evidence="1" key="1">
    <citation type="submission" date="2021-07" db="EMBL/GenBank/DDBJ databases">
        <title>Shinella sp. nov., a novel member of the genus Shinella from water.</title>
        <authorList>
            <person name="Deng Y."/>
        </authorList>
    </citation>
    <scope>NUCLEOTIDE SEQUENCE</scope>
    <source>
        <strain evidence="1">CPCC 100929</strain>
    </source>
</reference>
<dbReference type="Pfam" id="PF10049">
    <property type="entry name" value="DUF2283"/>
    <property type="match status" value="1"/>
</dbReference>
<dbReference type="RefSeq" id="WP_256117451.1">
    <property type="nucleotide sequence ID" value="NZ_WHSB02000004.1"/>
</dbReference>
<dbReference type="PANTHER" id="PTHR37029:SF1">
    <property type="entry name" value="SSR1768 PROTEIN"/>
    <property type="match status" value="1"/>
</dbReference>
<dbReference type="EMBL" id="WHSB02000004">
    <property type="protein sequence ID" value="MCQ4630993.1"/>
    <property type="molecule type" value="Genomic_DNA"/>
</dbReference>
<accession>A0ABT1R740</accession>
<gene>
    <name evidence="1" type="ORF">GB927_013150</name>
</gene>
<keyword evidence="2" id="KW-1185">Reference proteome</keyword>
<protein>
    <submittedName>
        <fullName evidence="1">DUF2283 domain-containing protein</fullName>
    </submittedName>
</protein>
<dbReference type="PANTHER" id="PTHR37029">
    <property type="entry name" value="SSR1768 PROTEIN"/>
    <property type="match status" value="1"/>
</dbReference>
<evidence type="ECO:0000313" key="1">
    <source>
        <dbReference type="EMBL" id="MCQ4630993.1"/>
    </source>
</evidence>
<name>A0ABT1R740_9HYPH</name>
<sequence length="64" mass="7174">MTVKVEYDPVVDAAYIRFSHEDIIETEEVSQGIMLDFDKDGRIVGLEVLDARAHLPKDLLSQAA</sequence>
<dbReference type="Proteomes" id="UP000996601">
    <property type="component" value="Unassembled WGS sequence"/>
</dbReference>
<proteinExistence type="predicted"/>
<evidence type="ECO:0000313" key="2">
    <source>
        <dbReference type="Proteomes" id="UP000996601"/>
    </source>
</evidence>